<feature type="transmembrane region" description="Helical" evidence="7">
    <location>
        <begin position="250"/>
        <end position="272"/>
    </location>
</feature>
<evidence type="ECO:0000256" key="3">
    <source>
        <dbReference type="ARBA" id="ARBA00022692"/>
    </source>
</evidence>
<dbReference type="Pfam" id="PF00324">
    <property type="entry name" value="AA_permease"/>
    <property type="match status" value="1"/>
</dbReference>
<keyword evidence="3 7" id="KW-0812">Transmembrane</keyword>
<dbReference type="GO" id="GO:0015171">
    <property type="term" value="F:amino acid transmembrane transporter activity"/>
    <property type="evidence" value="ECO:0007669"/>
    <property type="project" value="TreeGrafter"/>
</dbReference>
<dbReference type="GO" id="GO:0016020">
    <property type="term" value="C:membrane"/>
    <property type="evidence" value="ECO:0007669"/>
    <property type="project" value="UniProtKB-SubCell"/>
</dbReference>
<feature type="transmembrane region" description="Helical" evidence="7">
    <location>
        <begin position="205"/>
        <end position="229"/>
    </location>
</feature>
<dbReference type="STRING" id="1552.A7L45_08055"/>
<feature type="transmembrane region" description="Helical" evidence="7">
    <location>
        <begin position="104"/>
        <end position="126"/>
    </location>
</feature>
<feature type="domain" description="Amino acid permease/ SLC12A" evidence="8">
    <location>
        <begin position="22"/>
        <end position="480"/>
    </location>
</feature>
<evidence type="ECO:0000313" key="10">
    <source>
        <dbReference type="Proteomes" id="UP000182569"/>
    </source>
</evidence>
<evidence type="ECO:0000313" key="9">
    <source>
        <dbReference type="EMBL" id="APC40023.1"/>
    </source>
</evidence>
<dbReference type="Gene3D" id="1.20.1740.10">
    <property type="entry name" value="Amino acid/polyamine transporter I"/>
    <property type="match status" value="1"/>
</dbReference>
<feature type="transmembrane region" description="Helical" evidence="7">
    <location>
        <begin position="132"/>
        <end position="153"/>
    </location>
</feature>
<keyword evidence="10" id="KW-1185">Reference proteome</keyword>
<keyword evidence="5 7" id="KW-1133">Transmembrane helix</keyword>
<dbReference type="OrthoDB" id="9780162at2"/>
<dbReference type="PROSITE" id="PS00218">
    <property type="entry name" value="AMINO_ACID_PERMEASE_1"/>
    <property type="match status" value="1"/>
</dbReference>
<dbReference type="PANTHER" id="PTHR43341">
    <property type="entry name" value="AMINO ACID PERMEASE"/>
    <property type="match status" value="1"/>
</dbReference>
<feature type="transmembrane region" description="Helical" evidence="7">
    <location>
        <begin position="420"/>
        <end position="444"/>
    </location>
</feature>
<proteinExistence type="predicted"/>
<dbReference type="Proteomes" id="UP000182569">
    <property type="component" value="Chromosome"/>
</dbReference>
<feature type="transmembrane region" description="Helical" evidence="7">
    <location>
        <begin position="377"/>
        <end position="399"/>
    </location>
</feature>
<dbReference type="InterPro" id="IPR004840">
    <property type="entry name" value="Amino_acid_permease_CS"/>
</dbReference>
<accession>A0A1J0GFG3</accession>
<dbReference type="FunFam" id="1.20.1740.10:FF:000001">
    <property type="entry name" value="Amino acid permease"/>
    <property type="match status" value="1"/>
</dbReference>
<evidence type="ECO:0000259" key="8">
    <source>
        <dbReference type="Pfam" id="PF00324"/>
    </source>
</evidence>
<feature type="transmembrane region" description="Helical" evidence="7">
    <location>
        <begin position="25"/>
        <end position="44"/>
    </location>
</feature>
<name>A0A1J0GFG3_9CLOT</name>
<keyword evidence="4" id="KW-0029">Amino-acid transport</keyword>
<dbReference type="EMBL" id="CP015756">
    <property type="protein sequence ID" value="APC40023.1"/>
    <property type="molecule type" value="Genomic_DNA"/>
</dbReference>
<sequence length="501" mass="54066">MSNNVVEDTSESGLKRSLKPRHMNMIAIGGAIGTGLFFTCGNAVSSSGPGGAIVAYGIMGILVFFLMTSLGEMATLIPSAGSFETYASRFIDPALGFALGWNYWFNWAITVAAELVAAGLVIKFWLPSTQTTFWSIGFLIILVSLNLMSARAYGEGEFWFASIKVVTIIVFLIVGVLIIFGIMGGHSIGFSNWVINDGKGHAAPFVGGGVAILSGFLVAGFSFAGTEVVGLAAGESENPEKDVPKAINTVFWRILIFYIGAIAVISFIIPFTDHNLLKNSVSDVAFSPFTMVFQRSGIAAAASIMNAVILTSVLSCGNSGLYAGSRMIYAMAKEGKAPKCFGKLNKRGVPTNALILTAAVASTAFLASLVGDGKIYYILYNLSGITIFIAWLGIAVCHYRFRKAYVAQGRKIEDLKYKAVLYPFGPIFALILCVVVLFGANIWVFKAATFSWFDFITNYGIILVVIGFYLGYKKVNKTKIVPLMECDFELRDCEKSNNKKL</sequence>
<feature type="transmembrane region" description="Helical" evidence="7">
    <location>
        <begin position="165"/>
        <end position="185"/>
    </location>
</feature>
<evidence type="ECO:0000256" key="5">
    <source>
        <dbReference type="ARBA" id="ARBA00022989"/>
    </source>
</evidence>
<reference evidence="10" key="1">
    <citation type="journal article" date="2016" name="Front. Microbiol.">
        <title>Complete Genome Sequence of Clostridium estertheticum DSM 8809, a Microbe Identified in Spoiled Vacuum Packed Beef.</title>
        <authorList>
            <person name="Yu Z."/>
            <person name="Gunn L."/>
            <person name="Brennan E."/>
            <person name="Reid R."/>
            <person name="Wall P.G."/>
            <person name="Gaora O.P."/>
            <person name="Hurley D."/>
            <person name="Bolton D."/>
            <person name="Fanning S."/>
        </authorList>
    </citation>
    <scope>NUCLEOTIDE SEQUENCE [LARGE SCALE GENOMIC DNA]</scope>
    <source>
        <strain evidence="10">DSM 8809</strain>
    </source>
</reference>
<organism evidence="9 10">
    <name type="scientific">Clostridium estertheticum subsp. estertheticum</name>
    <dbReference type="NCBI Taxonomy" id="1552"/>
    <lineage>
        <taxon>Bacteria</taxon>
        <taxon>Bacillati</taxon>
        <taxon>Bacillota</taxon>
        <taxon>Clostridia</taxon>
        <taxon>Eubacteriales</taxon>
        <taxon>Clostridiaceae</taxon>
        <taxon>Clostridium</taxon>
    </lineage>
</organism>
<dbReference type="PANTHER" id="PTHR43341:SF1">
    <property type="entry name" value="GENERAL AMINO-ACID PERMEASE GAP1"/>
    <property type="match status" value="1"/>
</dbReference>
<dbReference type="PIRSF" id="PIRSF006060">
    <property type="entry name" value="AA_transporter"/>
    <property type="match status" value="1"/>
</dbReference>
<feature type="transmembrane region" description="Helical" evidence="7">
    <location>
        <begin position="353"/>
        <end position="371"/>
    </location>
</feature>
<evidence type="ECO:0000256" key="2">
    <source>
        <dbReference type="ARBA" id="ARBA00022448"/>
    </source>
</evidence>
<dbReference type="AlphaFoldDB" id="A0A1J0GFG3"/>
<dbReference type="InterPro" id="IPR050524">
    <property type="entry name" value="APC_YAT"/>
</dbReference>
<dbReference type="KEGG" id="ceu:A7L45_08055"/>
<evidence type="ECO:0000256" key="7">
    <source>
        <dbReference type="SAM" id="Phobius"/>
    </source>
</evidence>
<evidence type="ECO:0000256" key="1">
    <source>
        <dbReference type="ARBA" id="ARBA00004141"/>
    </source>
</evidence>
<dbReference type="InterPro" id="IPR004841">
    <property type="entry name" value="AA-permease/SLC12A_dom"/>
</dbReference>
<keyword evidence="2" id="KW-0813">Transport</keyword>
<protein>
    <submittedName>
        <fullName evidence="9">Gamma-aminobutyrate permease</fullName>
    </submittedName>
</protein>
<feature type="transmembrane region" description="Helical" evidence="7">
    <location>
        <begin position="450"/>
        <end position="472"/>
    </location>
</feature>
<evidence type="ECO:0000256" key="4">
    <source>
        <dbReference type="ARBA" id="ARBA00022970"/>
    </source>
</evidence>
<dbReference type="RefSeq" id="WP_071612317.1">
    <property type="nucleotide sequence ID" value="NZ_CP015756.1"/>
</dbReference>
<feature type="transmembrane region" description="Helical" evidence="7">
    <location>
        <begin position="292"/>
        <end position="317"/>
    </location>
</feature>
<gene>
    <name evidence="9" type="ORF">A7L45_08055</name>
</gene>
<keyword evidence="6 7" id="KW-0472">Membrane</keyword>
<evidence type="ECO:0000256" key="6">
    <source>
        <dbReference type="ARBA" id="ARBA00023136"/>
    </source>
</evidence>
<comment type="subcellular location">
    <subcellularLocation>
        <location evidence="1">Membrane</location>
        <topology evidence="1">Multi-pass membrane protein</topology>
    </subcellularLocation>
</comment>